<gene>
    <name evidence="2" type="ORF">SDC9_184078</name>
</gene>
<name>A0A645HEL2_9ZZZZ</name>
<proteinExistence type="predicted"/>
<sequence length="140" mass="15548">MPSGSRPRPDRWPPPRRCPCPDPRSHAARPAPRCGPACPALHRWPRTPACAENHAPDAPWPELRPSAESSRRTWPWDRSPDSDPVPWSPPAPRPARPGTSQAGRIGPCRRAWECAFRETSAPPPAPHRDLVLHLAPPYSI</sequence>
<organism evidence="2">
    <name type="scientific">bioreactor metagenome</name>
    <dbReference type="NCBI Taxonomy" id="1076179"/>
    <lineage>
        <taxon>unclassified sequences</taxon>
        <taxon>metagenomes</taxon>
        <taxon>ecological metagenomes</taxon>
    </lineage>
</organism>
<evidence type="ECO:0000256" key="1">
    <source>
        <dbReference type="SAM" id="MobiDB-lite"/>
    </source>
</evidence>
<feature type="compositionally biased region" description="Pro residues" evidence="1">
    <location>
        <begin position="86"/>
        <end position="95"/>
    </location>
</feature>
<accession>A0A645HEL2</accession>
<feature type="compositionally biased region" description="Low complexity" evidence="1">
    <location>
        <begin position="28"/>
        <end position="40"/>
    </location>
</feature>
<feature type="region of interest" description="Disordered" evidence="1">
    <location>
        <begin position="1"/>
        <end position="105"/>
    </location>
</feature>
<dbReference type="AlphaFoldDB" id="A0A645HEL2"/>
<evidence type="ECO:0000313" key="2">
    <source>
        <dbReference type="EMBL" id="MPN36569.1"/>
    </source>
</evidence>
<protein>
    <submittedName>
        <fullName evidence="2">Uncharacterized protein</fullName>
    </submittedName>
</protein>
<reference evidence="2" key="1">
    <citation type="submission" date="2019-08" db="EMBL/GenBank/DDBJ databases">
        <authorList>
            <person name="Kucharzyk K."/>
            <person name="Murdoch R.W."/>
            <person name="Higgins S."/>
            <person name="Loffler F."/>
        </authorList>
    </citation>
    <scope>NUCLEOTIDE SEQUENCE</scope>
</reference>
<feature type="compositionally biased region" description="Basic and acidic residues" evidence="1">
    <location>
        <begin position="69"/>
        <end position="81"/>
    </location>
</feature>
<comment type="caution">
    <text evidence="2">The sequence shown here is derived from an EMBL/GenBank/DDBJ whole genome shotgun (WGS) entry which is preliminary data.</text>
</comment>
<dbReference type="EMBL" id="VSSQ01090771">
    <property type="protein sequence ID" value="MPN36569.1"/>
    <property type="molecule type" value="Genomic_DNA"/>
</dbReference>